<dbReference type="InterPro" id="IPR016185">
    <property type="entry name" value="PreATP-grasp_dom_sf"/>
</dbReference>
<evidence type="ECO:0000256" key="2">
    <source>
        <dbReference type="ARBA" id="ARBA00022598"/>
    </source>
</evidence>
<dbReference type="CDD" id="cd06850">
    <property type="entry name" value="biotinyl_domain"/>
    <property type="match status" value="1"/>
</dbReference>
<evidence type="ECO:0000259" key="8">
    <source>
        <dbReference type="PROSITE" id="PS50975"/>
    </source>
</evidence>
<evidence type="ECO:0000256" key="5">
    <source>
        <dbReference type="ARBA" id="ARBA00023267"/>
    </source>
</evidence>
<evidence type="ECO:0000256" key="6">
    <source>
        <dbReference type="PROSITE-ProRule" id="PRU00409"/>
    </source>
</evidence>
<dbReference type="Gene3D" id="2.40.50.100">
    <property type="match status" value="1"/>
</dbReference>
<proteinExistence type="predicted"/>
<dbReference type="InterPro" id="IPR011053">
    <property type="entry name" value="Single_hybrid_motif"/>
</dbReference>
<dbReference type="InterPro" id="IPR005481">
    <property type="entry name" value="BC-like_N"/>
</dbReference>
<dbReference type="PANTHER" id="PTHR18866:SF33">
    <property type="entry name" value="METHYLCROTONOYL-COA CARBOXYLASE SUBUNIT ALPHA, MITOCHONDRIAL-RELATED"/>
    <property type="match status" value="1"/>
</dbReference>
<dbReference type="PROSITE" id="PS50979">
    <property type="entry name" value="BC"/>
    <property type="match status" value="1"/>
</dbReference>
<evidence type="ECO:0000256" key="4">
    <source>
        <dbReference type="ARBA" id="ARBA00022840"/>
    </source>
</evidence>
<feature type="domain" description="ATP-grasp" evidence="8">
    <location>
        <begin position="129"/>
        <end position="326"/>
    </location>
</feature>
<dbReference type="GO" id="GO:0003989">
    <property type="term" value="F:acetyl-CoA carboxylase activity"/>
    <property type="evidence" value="ECO:0007669"/>
    <property type="project" value="UniProtKB-EC"/>
</dbReference>
<dbReference type="InterPro" id="IPR011764">
    <property type="entry name" value="Biotin_carboxylation_dom"/>
</dbReference>
<dbReference type="InterPro" id="IPR011761">
    <property type="entry name" value="ATP-grasp"/>
</dbReference>
<protein>
    <submittedName>
        <fullName evidence="10">Acetyl-CoA carboxylase biotin carboxylase subunit</fullName>
        <ecNumber evidence="10">6.4.1.2</ecNumber>
    </submittedName>
</protein>
<keyword evidence="11" id="KW-1185">Reference proteome</keyword>
<dbReference type="InterPro" id="IPR005482">
    <property type="entry name" value="Biotin_COase_C"/>
</dbReference>
<evidence type="ECO:0000259" key="7">
    <source>
        <dbReference type="PROSITE" id="PS50968"/>
    </source>
</evidence>
<keyword evidence="5" id="KW-0092">Biotin</keyword>
<dbReference type="PROSITE" id="PS00867">
    <property type="entry name" value="CPSASE_2"/>
    <property type="match status" value="1"/>
</dbReference>
<organism evidence="10 11">
    <name type="scientific">Bradyrhizobium vignae</name>
    <dbReference type="NCBI Taxonomy" id="1549949"/>
    <lineage>
        <taxon>Bacteria</taxon>
        <taxon>Pseudomonadati</taxon>
        <taxon>Pseudomonadota</taxon>
        <taxon>Alphaproteobacteria</taxon>
        <taxon>Hyphomicrobiales</taxon>
        <taxon>Nitrobacteraceae</taxon>
        <taxon>Bradyrhizobium</taxon>
    </lineage>
</organism>
<dbReference type="Proteomes" id="UP000669317">
    <property type="component" value="Unassembled WGS sequence"/>
</dbReference>
<dbReference type="InterPro" id="IPR011054">
    <property type="entry name" value="Rudment_hybrid_motif"/>
</dbReference>
<evidence type="ECO:0000313" key="11">
    <source>
        <dbReference type="Proteomes" id="UP000669317"/>
    </source>
</evidence>
<dbReference type="RefSeq" id="WP_129142275.1">
    <property type="nucleotide sequence ID" value="NZ_JAGIKT010000012.1"/>
</dbReference>
<evidence type="ECO:0000256" key="3">
    <source>
        <dbReference type="ARBA" id="ARBA00022741"/>
    </source>
</evidence>
<dbReference type="PROSITE" id="PS50975">
    <property type="entry name" value="ATP_GRASP"/>
    <property type="match status" value="1"/>
</dbReference>
<keyword evidence="3 6" id="KW-0547">Nucleotide-binding</keyword>
<dbReference type="Gene3D" id="3.30.470.20">
    <property type="entry name" value="ATP-grasp fold, B domain"/>
    <property type="match status" value="1"/>
</dbReference>
<dbReference type="Pfam" id="PF00289">
    <property type="entry name" value="Biotin_carb_N"/>
    <property type="match status" value="1"/>
</dbReference>
<dbReference type="SUPFAM" id="SSF51230">
    <property type="entry name" value="Single hybrid motif"/>
    <property type="match status" value="1"/>
</dbReference>
<comment type="cofactor">
    <cofactor evidence="1">
        <name>biotin</name>
        <dbReference type="ChEBI" id="CHEBI:57586"/>
    </cofactor>
</comment>
<dbReference type="EC" id="6.4.1.2" evidence="10"/>
<keyword evidence="2 10" id="KW-0436">Ligase</keyword>
<evidence type="ECO:0000313" key="10">
    <source>
        <dbReference type="EMBL" id="MBP0110915.1"/>
    </source>
</evidence>
<reference evidence="10 11" key="1">
    <citation type="submission" date="2021-03" db="EMBL/GenBank/DDBJ databases">
        <title>Genome Sequence of Bradyrhizobium vignae strain ISRA400.</title>
        <authorList>
            <person name="Tisa L.S."/>
            <person name="Svistoonoff S."/>
            <person name="Hocher V."/>
            <person name="Fall S."/>
            <person name="Zaiya A."/>
            <person name="Naing D."/>
            <person name="Niang N."/>
            <person name="Diouf A."/>
            <person name="Dasylva M.C."/>
            <person name="Toure O."/>
            <person name="Gueye M."/>
            <person name="Gully D."/>
            <person name="Tisseyre P."/>
            <person name="Simpson S."/>
            <person name="Morris K."/>
            <person name="Thomas W.K."/>
        </authorList>
    </citation>
    <scope>NUCLEOTIDE SEQUENCE [LARGE SCALE GENOMIC DNA]</scope>
    <source>
        <strain evidence="10 11">ISRA400</strain>
    </source>
</reference>
<dbReference type="NCBIfam" id="NF006367">
    <property type="entry name" value="PRK08591.1"/>
    <property type="match status" value="1"/>
</dbReference>
<dbReference type="InterPro" id="IPR050856">
    <property type="entry name" value="Biotin_carboxylase_complex"/>
</dbReference>
<dbReference type="Pfam" id="PF02786">
    <property type="entry name" value="CPSase_L_D2"/>
    <property type="match status" value="1"/>
</dbReference>
<name>A0ABS3ZRZ1_9BRAD</name>
<dbReference type="SUPFAM" id="SSF51246">
    <property type="entry name" value="Rudiment single hybrid motif"/>
    <property type="match status" value="1"/>
</dbReference>
<dbReference type="SUPFAM" id="SSF56059">
    <property type="entry name" value="Glutathione synthetase ATP-binding domain-like"/>
    <property type="match status" value="1"/>
</dbReference>
<dbReference type="EMBL" id="JAGIKT010000012">
    <property type="protein sequence ID" value="MBP0110915.1"/>
    <property type="molecule type" value="Genomic_DNA"/>
</dbReference>
<gene>
    <name evidence="10" type="ORF">JWS04_07395</name>
</gene>
<dbReference type="PANTHER" id="PTHR18866">
    <property type="entry name" value="CARBOXYLASE:PYRUVATE/ACETYL-COA/PROPIONYL-COA CARBOXYLASE"/>
    <property type="match status" value="1"/>
</dbReference>
<dbReference type="PROSITE" id="PS50968">
    <property type="entry name" value="BIOTINYL_LIPOYL"/>
    <property type="match status" value="1"/>
</dbReference>
<dbReference type="SUPFAM" id="SSF52440">
    <property type="entry name" value="PreATP-grasp domain"/>
    <property type="match status" value="1"/>
</dbReference>
<dbReference type="InterPro" id="IPR005479">
    <property type="entry name" value="CPAse_ATP-bd"/>
</dbReference>
<dbReference type="SMART" id="SM00878">
    <property type="entry name" value="Biotin_carb_C"/>
    <property type="match status" value="1"/>
</dbReference>
<evidence type="ECO:0000256" key="1">
    <source>
        <dbReference type="ARBA" id="ARBA00001953"/>
    </source>
</evidence>
<evidence type="ECO:0000259" key="9">
    <source>
        <dbReference type="PROSITE" id="PS50979"/>
    </source>
</evidence>
<accession>A0ABS3ZRZ1</accession>
<comment type="caution">
    <text evidence="10">The sequence shown here is derived from an EMBL/GenBank/DDBJ whole genome shotgun (WGS) entry which is preliminary data.</text>
</comment>
<dbReference type="InterPro" id="IPR000089">
    <property type="entry name" value="Biotin_lipoyl"/>
</dbReference>
<feature type="domain" description="Biotin carboxylation" evidence="9">
    <location>
        <begin position="10"/>
        <end position="453"/>
    </location>
</feature>
<dbReference type="Pfam" id="PF02785">
    <property type="entry name" value="Biotin_carb_C"/>
    <property type="match status" value="1"/>
</dbReference>
<keyword evidence="4 6" id="KW-0067">ATP-binding</keyword>
<feature type="domain" description="Lipoyl-binding" evidence="7">
    <location>
        <begin position="581"/>
        <end position="656"/>
    </location>
</feature>
<dbReference type="Pfam" id="PF00364">
    <property type="entry name" value="Biotin_lipoyl"/>
    <property type="match status" value="1"/>
</dbReference>
<sequence>MRNGSVLHRPFFKVLVANRGEIALRVMRSARRLGLSVVAVHSDADRDALHVHQADQAVRIGEALPVQSYLNIPAIIAAAKASGADAVHPGYGFLAENEEFARACKDAGLVFIGPSPQAIEAMGNKAGAKEIMKKAGVPIVPGYQGTEQGDEVMLAEAGKIGFPVMIKAVAGGGGRGMRLVTDAASFPDALRSARSEAKAAFGDPTVILERAIQNPRHIEIQVFGDSHGNAIHLGERDCSVQRRHQKLIEEAPSPAVTPELRAKMGEVAVAAVKALRYEGAGTLEFLLDARGEFYFMEMNTRLQVEHPVTEAITRLDLVELQLRIARGEPLPVKQQDIRFEGHAIEVRLCSEDAAQDFMPQSGRMARWQVPDGIRVEHALQSGSEIPPFYDSMIAKVISHGATREEARARLIVGLEQLTAFGVTTNQAFLMSCLRHPGFAKGEATTAFISAHRDELLTARANAAFDVALAGLLLYVTNPRAPLWQGGRSLAATFPLPAKIEIAGERYELEVTRERDGSYSVVVDGRQDRFEIDQLDPDSIRFRHDGVMDSAKVLRDGDRLYVQHRGIPLAITDLTLAAPKAAAANGGDGKVRAAMNGRVVAVLVKPGDRVTAGQPVLTLEAMKMEHVHKAGIDGVVAAIDVTEGEQVTTGRIVVEIEAG</sequence>